<evidence type="ECO:0000313" key="10">
    <source>
        <dbReference type="Proteomes" id="UP000231056"/>
    </source>
</evidence>
<dbReference type="SUPFAM" id="SSF50715">
    <property type="entry name" value="Ribosomal protein L25-like"/>
    <property type="match status" value="1"/>
</dbReference>
<dbReference type="Gene3D" id="2.40.240.10">
    <property type="entry name" value="Ribosomal Protein L25, Chain P"/>
    <property type="match status" value="1"/>
</dbReference>
<dbReference type="EMBL" id="PCVM01000059">
    <property type="protein sequence ID" value="PIQ73436.1"/>
    <property type="molecule type" value="Genomic_DNA"/>
</dbReference>
<dbReference type="InterPro" id="IPR037121">
    <property type="entry name" value="Ribosomal_bL25_C"/>
</dbReference>
<evidence type="ECO:0000256" key="5">
    <source>
        <dbReference type="HAMAP-Rule" id="MF_01334"/>
    </source>
</evidence>
<feature type="compositionally biased region" description="Acidic residues" evidence="6">
    <location>
        <begin position="193"/>
        <end position="215"/>
    </location>
</feature>
<feature type="region of interest" description="Disordered" evidence="6">
    <location>
        <begin position="192"/>
        <end position="228"/>
    </location>
</feature>
<feature type="domain" description="Large ribosomal subunit protein bL25 beta" evidence="8">
    <location>
        <begin position="105"/>
        <end position="188"/>
    </location>
</feature>
<feature type="domain" description="Large ribosomal subunit protein bL25 L25" evidence="7">
    <location>
        <begin position="12"/>
        <end position="97"/>
    </location>
</feature>
<dbReference type="Pfam" id="PF01386">
    <property type="entry name" value="Ribosomal_L25p"/>
    <property type="match status" value="1"/>
</dbReference>
<dbReference type="PANTHER" id="PTHR33284:SF1">
    <property type="entry name" value="RIBOSOMAL PROTEIN L25_GLN-TRNA SYNTHETASE, ANTI-CODON-BINDING DOMAIN-CONTAINING PROTEIN"/>
    <property type="match status" value="1"/>
</dbReference>
<dbReference type="AlphaFoldDB" id="A0A2M6IU45"/>
<evidence type="ECO:0000256" key="2">
    <source>
        <dbReference type="ARBA" id="ARBA00022884"/>
    </source>
</evidence>
<evidence type="ECO:0000313" key="9">
    <source>
        <dbReference type="EMBL" id="PIQ73436.1"/>
    </source>
</evidence>
<comment type="function">
    <text evidence="5">This is one of the proteins that binds to the 5S RNA in the ribosome where it forms part of the central protuberance.</text>
</comment>
<comment type="similarity">
    <text evidence="5">Belongs to the bacterial ribosomal protein bL25 family. CTC subfamily.</text>
</comment>
<accession>A0A2M6IU45</accession>
<keyword evidence="2 5" id="KW-0694">RNA-binding</keyword>
<dbReference type="NCBIfam" id="TIGR00731">
    <property type="entry name" value="bL25_bact_ctc"/>
    <property type="match status" value="1"/>
</dbReference>
<evidence type="ECO:0000259" key="7">
    <source>
        <dbReference type="Pfam" id="PF01386"/>
    </source>
</evidence>
<dbReference type="GO" id="GO:0022625">
    <property type="term" value="C:cytosolic large ribosomal subunit"/>
    <property type="evidence" value="ECO:0007669"/>
    <property type="project" value="TreeGrafter"/>
</dbReference>
<dbReference type="Gene3D" id="2.170.120.20">
    <property type="entry name" value="Ribosomal protein L25, beta domain"/>
    <property type="match status" value="1"/>
</dbReference>
<dbReference type="PANTHER" id="PTHR33284">
    <property type="entry name" value="RIBOSOMAL PROTEIN L25/GLN-TRNA SYNTHETASE, ANTI-CODON-BINDING DOMAIN-CONTAINING PROTEIN"/>
    <property type="match status" value="1"/>
</dbReference>
<evidence type="ECO:0000259" key="8">
    <source>
        <dbReference type="Pfam" id="PF14693"/>
    </source>
</evidence>
<evidence type="ECO:0000256" key="6">
    <source>
        <dbReference type="SAM" id="MobiDB-lite"/>
    </source>
</evidence>
<dbReference type="Pfam" id="PF14693">
    <property type="entry name" value="Ribosomal_TL5_C"/>
    <property type="match status" value="1"/>
</dbReference>
<comment type="subunit">
    <text evidence="5">Part of the 50S ribosomal subunit; part of the 5S rRNA/L5/L18/L25 subcomplex. Contacts the 5S rRNA. Binds to the 5S rRNA independently of L5 and L18.</text>
</comment>
<reference evidence="9 10" key="1">
    <citation type="submission" date="2017-09" db="EMBL/GenBank/DDBJ databases">
        <title>Depth-based differentiation of microbial function through sediment-hosted aquifers and enrichment of novel symbionts in the deep terrestrial subsurface.</title>
        <authorList>
            <person name="Probst A.J."/>
            <person name="Ladd B."/>
            <person name="Jarett J.K."/>
            <person name="Geller-Mcgrath D.E."/>
            <person name="Sieber C.M."/>
            <person name="Emerson J.B."/>
            <person name="Anantharaman K."/>
            <person name="Thomas B.C."/>
            <person name="Malmstrom R."/>
            <person name="Stieglmeier M."/>
            <person name="Klingl A."/>
            <person name="Woyke T."/>
            <person name="Ryan C.M."/>
            <person name="Banfield J.F."/>
        </authorList>
    </citation>
    <scope>NUCLEOTIDE SEQUENCE [LARGE SCALE GENOMIC DNA]</scope>
    <source>
        <strain evidence="9">CG11_big_fil_rev_8_21_14_0_20_36_8</strain>
    </source>
</reference>
<dbReference type="CDD" id="cd00495">
    <property type="entry name" value="Ribosomal_L25_TL5_CTC"/>
    <property type="match status" value="1"/>
</dbReference>
<protein>
    <recommendedName>
        <fullName evidence="5">Large ribosomal subunit protein bL25</fullName>
    </recommendedName>
    <alternativeName>
        <fullName evidence="5">General stress protein CTC</fullName>
    </alternativeName>
</protein>
<comment type="caution">
    <text evidence="9">The sequence shown here is derived from an EMBL/GenBank/DDBJ whole genome shotgun (WGS) entry which is preliminary data.</text>
</comment>
<evidence type="ECO:0000256" key="1">
    <source>
        <dbReference type="ARBA" id="ARBA00022730"/>
    </source>
</evidence>
<evidence type="ECO:0000256" key="3">
    <source>
        <dbReference type="ARBA" id="ARBA00022980"/>
    </source>
</evidence>
<dbReference type="InterPro" id="IPR029751">
    <property type="entry name" value="Ribosomal_L25_dom"/>
</dbReference>
<proteinExistence type="inferred from homology"/>
<keyword evidence="1 5" id="KW-0699">rRNA-binding</keyword>
<dbReference type="InterPro" id="IPR020930">
    <property type="entry name" value="Ribosomal_uL5_bac-type"/>
</dbReference>
<gene>
    <name evidence="5" type="primary">rplY</name>
    <name evidence="5" type="synonym">ctc</name>
    <name evidence="9" type="ORF">COV58_02495</name>
</gene>
<dbReference type="InterPro" id="IPR001021">
    <property type="entry name" value="Ribosomal_bL25_long"/>
</dbReference>
<dbReference type="InterPro" id="IPR020056">
    <property type="entry name" value="Rbsml_bL25/Gln-tRNA_synth_N"/>
</dbReference>
<dbReference type="GO" id="GO:0003735">
    <property type="term" value="F:structural constituent of ribosome"/>
    <property type="evidence" value="ECO:0007669"/>
    <property type="project" value="InterPro"/>
</dbReference>
<evidence type="ECO:0000256" key="4">
    <source>
        <dbReference type="ARBA" id="ARBA00023274"/>
    </source>
</evidence>
<keyword evidence="4 5" id="KW-0687">Ribonucleoprotein</keyword>
<dbReference type="HAMAP" id="MF_01334">
    <property type="entry name" value="Ribosomal_bL25_CTC"/>
    <property type="match status" value="1"/>
</dbReference>
<organism evidence="9 10">
    <name type="scientific">Candidatus Roizmanbacteria bacterium CG11_big_fil_rev_8_21_14_0_20_36_8</name>
    <dbReference type="NCBI Taxonomy" id="1974856"/>
    <lineage>
        <taxon>Bacteria</taxon>
        <taxon>Candidatus Roizmaniibacteriota</taxon>
    </lineage>
</organism>
<name>A0A2M6IU45_9BACT</name>
<sequence>MEKTQKKDRIILNASLRKIFGKQTRSMRKNGLIPANIFGEKMEPLAISFDQKAFNETFKIAGETNVVYIAVDSKKIPTLISEIQIHPVTQSILHIDLRKIDLTHKIEAHVPILLVGESEAVESKNGVVISQMDEVKIESLPEDIPNQIEIDISKLSEIGDIFRVSDLVVEGSFVILDEPERAIVSIIEHKEEEIEPETVSEDPEIIGKEAEEEGAETTGDNNQEQKKE</sequence>
<dbReference type="GO" id="GO:0008097">
    <property type="term" value="F:5S rRNA binding"/>
    <property type="evidence" value="ECO:0007669"/>
    <property type="project" value="InterPro"/>
</dbReference>
<dbReference type="InterPro" id="IPR020057">
    <property type="entry name" value="Ribosomal_bL25_b-dom"/>
</dbReference>
<dbReference type="Proteomes" id="UP000231056">
    <property type="component" value="Unassembled WGS sequence"/>
</dbReference>
<dbReference type="GO" id="GO:0006412">
    <property type="term" value="P:translation"/>
    <property type="evidence" value="ECO:0007669"/>
    <property type="project" value="UniProtKB-UniRule"/>
</dbReference>
<keyword evidence="3 5" id="KW-0689">Ribosomal protein</keyword>
<dbReference type="InterPro" id="IPR011035">
    <property type="entry name" value="Ribosomal_bL25/Gln-tRNA_synth"/>
</dbReference>